<protein>
    <submittedName>
        <fullName evidence="3">Protein ABCI7</fullName>
    </submittedName>
</protein>
<dbReference type="InterPro" id="IPR055346">
    <property type="entry name" value="Fe-S_cluster_assembly_SufBD"/>
</dbReference>
<gene>
    <name evidence="3" type="ORF">F3Y22_tig00002338pilonHSYRG00170</name>
</gene>
<sequence>MAALASTHPNLLQFTPKLTPSTRKLTPSTRKLKHKRIAMKLSVQAISASPQTSFTDQYVLQLADSLEDSLPTSSFALQNLRNNSSETILSTQWPSRKDESFRFTDTSFIKNSDIKPISHPPKSLTFSDISRDTQLKSFYFADGFLLDFSFDSSNLPDGVYLGSLSKLPSDGILERVSGLLGDLEWSDLFWSINGLGAPDLMVVYVPEGCKVEHPIYLKYIAVEGGDEGSKTMPLSNPRVFVLVEKGGEVGIVEEFAGNEESEYYWNNSVLEVVVGEGGKVRHSYVQNQSLNAAHIKWTSVRQESTSTYELVEVSTGGKLSRHNVHIQQLGSDTVTELTTFHLCVGDQTQDLHSRIVLDHPRGYCQQLHKCIVAHSSGQAVFDGNVKVNRYAQQTDAGQLTRSLLLEPRATVNVKPNLQIIADDVKCSHGAAISDLEESQLFYFQARGIDLETARKALVFSFGAEVIDKLPHTSLQKQVKNNVKELLGSTTKDS</sequence>
<feature type="domain" description="SUF system FeS cluster assembly SufBD N-terminal" evidence="2">
    <location>
        <begin position="72"/>
        <end position="216"/>
    </location>
</feature>
<proteinExistence type="predicted"/>
<keyword evidence="4" id="KW-1185">Reference proteome</keyword>
<reference evidence="3" key="1">
    <citation type="submission" date="2019-09" db="EMBL/GenBank/DDBJ databases">
        <title>Draft genome information of white flower Hibiscus syriacus.</title>
        <authorList>
            <person name="Kim Y.-M."/>
        </authorList>
    </citation>
    <scope>NUCLEOTIDE SEQUENCE [LARGE SCALE GENOMIC DNA]</scope>
    <source>
        <strain evidence="3">YM2019G1</strain>
    </source>
</reference>
<organism evidence="3 4">
    <name type="scientific">Hibiscus syriacus</name>
    <name type="common">Rose of Sharon</name>
    <dbReference type="NCBI Taxonomy" id="106335"/>
    <lineage>
        <taxon>Eukaryota</taxon>
        <taxon>Viridiplantae</taxon>
        <taxon>Streptophyta</taxon>
        <taxon>Embryophyta</taxon>
        <taxon>Tracheophyta</taxon>
        <taxon>Spermatophyta</taxon>
        <taxon>Magnoliopsida</taxon>
        <taxon>eudicotyledons</taxon>
        <taxon>Gunneridae</taxon>
        <taxon>Pentapetalae</taxon>
        <taxon>rosids</taxon>
        <taxon>malvids</taxon>
        <taxon>Malvales</taxon>
        <taxon>Malvaceae</taxon>
        <taxon>Malvoideae</taxon>
        <taxon>Hibiscus</taxon>
    </lineage>
</organism>
<dbReference type="InterPro" id="IPR000825">
    <property type="entry name" value="SUF_FeS_clus_asmbl_SufBD_core"/>
</dbReference>
<accession>A0A6A3CQY1</accession>
<evidence type="ECO:0000313" key="4">
    <source>
        <dbReference type="Proteomes" id="UP000436088"/>
    </source>
</evidence>
<dbReference type="Pfam" id="PF19295">
    <property type="entry name" value="SufBD_N"/>
    <property type="match status" value="1"/>
</dbReference>
<dbReference type="OrthoDB" id="2510at2759"/>
<evidence type="ECO:0000259" key="2">
    <source>
        <dbReference type="Pfam" id="PF19295"/>
    </source>
</evidence>
<evidence type="ECO:0000259" key="1">
    <source>
        <dbReference type="Pfam" id="PF01458"/>
    </source>
</evidence>
<dbReference type="GO" id="GO:0016226">
    <property type="term" value="P:iron-sulfur cluster assembly"/>
    <property type="evidence" value="ECO:0007669"/>
    <property type="project" value="InterPro"/>
</dbReference>
<dbReference type="InterPro" id="IPR011542">
    <property type="entry name" value="SUF_FeS_clus_asmbl_SufD"/>
</dbReference>
<dbReference type="EMBL" id="VEPZ02000175">
    <property type="protein sequence ID" value="KAE8731945.1"/>
    <property type="molecule type" value="Genomic_DNA"/>
</dbReference>
<evidence type="ECO:0000313" key="3">
    <source>
        <dbReference type="EMBL" id="KAE8731945.1"/>
    </source>
</evidence>
<dbReference type="Pfam" id="PF01458">
    <property type="entry name" value="SUFBD_core"/>
    <property type="match status" value="1"/>
</dbReference>
<feature type="domain" description="SUF system FeS cluster assembly SufBD core" evidence="1">
    <location>
        <begin position="233"/>
        <end position="461"/>
    </location>
</feature>
<name>A0A6A3CQY1_HIBSY</name>
<dbReference type="SUPFAM" id="SSF101960">
    <property type="entry name" value="Stabilizer of iron transporter SufD"/>
    <property type="match status" value="1"/>
</dbReference>
<dbReference type="NCBIfam" id="TIGR01981">
    <property type="entry name" value="sufD"/>
    <property type="match status" value="1"/>
</dbReference>
<dbReference type="InterPro" id="IPR037284">
    <property type="entry name" value="SUF_FeS_clus_asmbl_SufBD_sf"/>
</dbReference>
<dbReference type="Proteomes" id="UP000436088">
    <property type="component" value="Unassembled WGS sequence"/>
</dbReference>
<dbReference type="AlphaFoldDB" id="A0A6A3CQY1"/>
<comment type="caution">
    <text evidence="3">The sequence shown here is derived from an EMBL/GenBank/DDBJ whole genome shotgun (WGS) entry which is preliminary data.</text>
</comment>
<dbReference type="PANTHER" id="PTHR43575:SF1">
    <property type="entry name" value="PROTEIN ABCI7, CHLOROPLASTIC"/>
    <property type="match status" value="1"/>
</dbReference>
<dbReference type="InterPro" id="IPR045595">
    <property type="entry name" value="SufBD_N"/>
</dbReference>
<dbReference type="PANTHER" id="PTHR43575">
    <property type="entry name" value="PROTEIN ABCI7, CHLOROPLASTIC"/>
    <property type="match status" value="1"/>
</dbReference>